<dbReference type="InterPro" id="IPR001509">
    <property type="entry name" value="Epimerase_deHydtase"/>
</dbReference>
<feature type="domain" description="NAD-dependent epimerase/dehydratase" evidence="2">
    <location>
        <begin position="3"/>
        <end position="222"/>
    </location>
</feature>
<proteinExistence type="inferred from homology"/>
<dbReference type="InterPro" id="IPR010099">
    <property type="entry name" value="SDR39U1"/>
</dbReference>
<feature type="domain" description="DUF1731" evidence="3">
    <location>
        <begin position="249"/>
        <end position="294"/>
    </location>
</feature>
<evidence type="ECO:0000313" key="5">
    <source>
        <dbReference type="Proteomes" id="UP000077875"/>
    </source>
</evidence>
<dbReference type="InterPro" id="IPR036291">
    <property type="entry name" value="NAD(P)-bd_dom_sf"/>
</dbReference>
<dbReference type="STRING" id="376489.A5892_19295"/>
<dbReference type="NCBIfam" id="TIGR01777">
    <property type="entry name" value="yfcH"/>
    <property type="match status" value="1"/>
</dbReference>
<evidence type="ECO:0000259" key="2">
    <source>
        <dbReference type="Pfam" id="PF01370"/>
    </source>
</evidence>
<protein>
    <submittedName>
        <fullName evidence="4">Epimerase</fullName>
    </submittedName>
</protein>
<accession>A0A172YJD1</accession>
<dbReference type="EMBL" id="CP015243">
    <property type="protein sequence ID" value="ANF59338.1"/>
    <property type="molecule type" value="Genomic_DNA"/>
</dbReference>
<dbReference type="PANTHER" id="PTHR11092:SF0">
    <property type="entry name" value="EPIMERASE FAMILY PROTEIN SDR39U1"/>
    <property type="match status" value="1"/>
</dbReference>
<dbReference type="AlphaFoldDB" id="A0A172YJD1"/>
<name>A0A172YJD1_9GAMM</name>
<evidence type="ECO:0000256" key="1">
    <source>
        <dbReference type="ARBA" id="ARBA00009353"/>
    </source>
</evidence>
<dbReference type="PANTHER" id="PTHR11092">
    <property type="entry name" value="SUGAR NUCLEOTIDE EPIMERASE RELATED"/>
    <property type="match status" value="1"/>
</dbReference>
<dbReference type="InterPro" id="IPR013549">
    <property type="entry name" value="DUF1731"/>
</dbReference>
<dbReference type="Pfam" id="PF08338">
    <property type="entry name" value="DUF1731"/>
    <property type="match status" value="1"/>
</dbReference>
<comment type="similarity">
    <text evidence="1">Belongs to the NAD(P)-dependent epimerase/dehydratase family. SDR39U1 subfamily.</text>
</comment>
<organism evidence="4 5">
    <name type="scientific">Halotalea alkalilenta</name>
    <dbReference type="NCBI Taxonomy" id="376489"/>
    <lineage>
        <taxon>Bacteria</taxon>
        <taxon>Pseudomonadati</taxon>
        <taxon>Pseudomonadota</taxon>
        <taxon>Gammaproteobacteria</taxon>
        <taxon>Oceanospirillales</taxon>
        <taxon>Halomonadaceae</taxon>
        <taxon>Halotalea</taxon>
    </lineage>
</organism>
<dbReference type="SUPFAM" id="SSF51735">
    <property type="entry name" value="NAD(P)-binding Rossmann-fold domains"/>
    <property type="match status" value="1"/>
</dbReference>
<evidence type="ECO:0000313" key="4">
    <source>
        <dbReference type="EMBL" id="ANF59338.1"/>
    </source>
</evidence>
<dbReference type="Proteomes" id="UP000077875">
    <property type="component" value="Chromosome"/>
</dbReference>
<keyword evidence="5" id="KW-1185">Reference proteome</keyword>
<sequence length="302" mass="32682">MYVVLSGATGFVGRALCHRLKAAGHRLGVVSRDPRGAAKRIGIEVDAHDSAVGFSGEPVAAVINLAGAPIFGGRWSESRKRTLIDSRVAATADLVALCRRLDSPPAVMISASAMGYYGDQGEREVDEATPAHDEFAHRLCALWEQAAKPVESLGMRLVIARFGLVLDPEGGMLRSMLPAVRFGAGARLGDGCQFMPWIARSDLVEALVWLLEDRAQAGVFNLSAPRPLRNAEFMAALGRALHRPVPWRIPARLLELGLGEMSRMLLTGADMRPRRLLEAGFEFSHPELDGALAAMLGRERSR</sequence>
<dbReference type="RefSeq" id="WP_064124168.1">
    <property type="nucleotide sequence ID" value="NZ_CP015243.1"/>
</dbReference>
<dbReference type="KEGG" id="haa:A5892_19295"/>
<evidence type="ECO:0000259" key="3">
    <source>
        <dbReference type="Pfam" id="PF08338"/>
    </source>
</evidence>
<gene>
    <name evidence="4" type="ORF">A5892_19295</name>
</gene>
<dbReference type="Pfam" id="PF01370">
    <property type="entry name" value="Epimerase"/>
    <property type="match status" value="1"/>
</dbReference>
<reference evidence="4 5" key="1">
    <citation type="submission" date="2016-04" db="EMBL/GenBank/DDBJ databases">
        <title>Complete Genome Sequence of Halotalea alkalilenta IHB B 13600.</title>
        <authorList>
            <person name="Swarnkar M.K."/>
            <person name="Sharma A."/>
            <person name="Kaushal K."/>
            <person name="Soni R."/>
            <person name="Rana S."/>
            <person name="Singh A.K."/>
            <person name="Gulati A."/>
        </authorList>
    </citation>
    <scope>NUCLEOTIDE SEQUENCE [LARGE SCALE GENOMIC DNA]</scope>
    <source>
        <strain evidence="4 5">IHB B 13600</strain>
    </source>
</reference>
<dbReference type="Gene3D" id="3.40.50.720">
    <property type="entry name" value="NAD(P)-binding Rossmann-like Domain"/>
    <property type="match status" value="1"/>
</dbReference>